<evidence type="ECO:0000256" key="2">
    <source>
        <dbReference type="ARBA" id="ARBA00009370"/>
    </source>
</evidence>
<evidence type="ECO:0000313" key="5">
    <source>
        <dbReference type="Proteomes" id="UP001501509"/>
    </source>
</evidence>
<dbReference type="Gene3D" id="2.10.109.10">
    <property type="entry name" value="Umud Fragment, subunit A"/>
    <property type="match status" value="1"/>
</dbReference>
<organism evidence="4 5">
    <name type="scientific">Actinomadura fulvescens</name>
    <dbReference type="NCBI Taxonomy" id="46160"/>
    <lineage>
        <taxon>Bacteria</taxon>
        <taxon>Bacillati</taxon>
        <taxon>Actinomycetota</taxon>
        <taxon>Actinomycetes</taxon>
        <taxon>Streptosporangiales</taxon>
        <taxon>Thermomonosporaceae</taxon>
        <taxon>Actinomadura</taxon>
    </lineage>
</organism>
<dbReference type="EMBL" id="BAAATD010000012">
    <property type="protein sequence ID" value="GAA2624693.1"/>
    <property type="molecule type" value="Genomic_DNA"/>
</dbReference>
<dbReference type="Proteomes" id="UP001501509">
    <property type="component" value="Unassembled WGS sequence"/>
</dbReference>
<dbReference type="InterPro" id="IPR019533">
    <property type="entry name" value="Peptidase_S26"/>
</dbReference>
<evidence type="ECO:0000313" key="4">
    <source>
        <dbReference type="EMBL" id="GAA2624693.1"/>
    </source>
</evidence>
<sequence>MLAAVMPFAGAGVLLWARRRLVAITVTGLSMTPAYQDRDRVLVRRVPLGKVRTGDVVVVEQPPPRWSTRPGRAELVIKRVAGTPGEALPTEMKGSLPDDVVPGGCLVVLGDNPAESYDSRHFGYVPADRLVGLVVRELGRNPVKSGSSPVRGAIGHLR</sequence>
<name>A0ABN3QEX1_9ACTN</name>
<proteinExistence type="inferred from homology"/>
<dbReference type="PANTHER" id="PTHR43390:SF1">
    <property type="entry name" value="CHLOROPLAST PROCESSING PEPTIDASE"/>
    <property type="match status" value="1"/>
</dbReference>
<keyword evidence="5" id="KW-1185">Reference proteome</keyword>
<dbReference type="PANTHER" id="PTHR43390">
    <property type="entry name" value="SIGNAL PEPTIDASE I"/>
    <property type="match status" value="1"/>
</dbReference>
<protein>
    <submittedName>
        <fullName evidence="4">S26 family signal peptidase</fullName>
    </submittedName>
</protein>
<reference evidence="4 5" key="1">
    <citation type="journal article" date="2019" name="Int. J. Syst. Evol. Microbiol.">
        <title>The Global Catalogue of Microorganisms (GCM) 10K type strain sequencing project: providing services to taxonomists for standard genome sequencing and annotation.</title>
        <authorList>
            <consortium name="The Broad Institute Genomics Platform"/>
            <consortium name="The Broad Institute Genome Sequencing Center for Infectious Disease"/>
            <person name="Wu L."/>
            <person name="Ma J."/>
        </authorList>
    </citation>
    <scope>NUCLEOTIDE SEQUENCE [LARGE SCALE GENOMIC DNA]</scope>
    <source>
        <strain evidence="4 5">JCM 6833</strain>
    </source>
</reference>
<dbReference type="InterPro" id="IPR036286">
    <property type="entry name" value="LexA/Signal_pep-like_sf"/>
</dbReference>
<comment type="similarity">
    <text evidence="2">Belongs to the peptidase S26 family.</text>
</comment>
<feature type="domain" description="Peptidase S26" evidence="3">
    <location>
        <begin position="98"/>
        <end position="134"/>
    </location>
</feature>
<comment type="caution">
    <text evidence="4">The sequence shown here is derived from an EMBL/GenBank/DDBJ whole genome shotgun (WGS) entry which is preliminary data.</text>
</comment>
<comment type="subcellular location">
    <subcellularLocation>
        <location evidence="1">Cell membrane</location>
        <topology evidence="1">Single-pass type II membrane protein</topology>
    </subcellularLocation>
</comment>
<evidence type="ECO:0000256" key="1">
    <source>
        <dbReference type="ARBA" id="ARBA00004401"/>
    </source>
</evidence>
<dbReference type="SUPFAM" id="SSF51306">
    <property type="entry name" value="LexA/Signal peptidase"/>
    <property type="match status" value="1"/>
</dbReference>
<dbReference type="PRINTS" id="PR00727">
    <property type="entry name" value="LEADERPTASE"/>
</dbReference>
<feature type="domain" description="Peptidase S26" evidence="3">
    <location>
        <begin position="20"/>
        <end position="87"/>
    </location>
</feature>
<dbReference type="Pfam" id="PF10502">
    <property type="entry name" value="Peptidase_S26"/>
    <property type="match status" value="2"/>
</dbReference>
<accession>A0ABN3QEX1</accession>
<dbReference type="CDD" id="cd06530">
    <property type="entry name" value="S26_SPase_I"/>
    <property type="match status" value="1"/>
</dbReference>
<dbReference type="InterPro" id="IPR000223">
    <property type="entry name" value="Pept_S26A_signal_pept_1"/>
</dbReference>
<gene>
    <name evidence="4" type="ORF">GCM10010411_71490</name>
</gene>
<evidence type="ECO:0000259" key="3">
    <source>
        <dbReference type="Pfam" id="PF10502"/>
    </source>
</evidence>